<dbReference type="EMBL" id="AHAT01027746">
    <property type="status" value="NOT_ANNOTATED_CDS"/>
    <property type="molecule type" value="Genomic_DNA"/>
</dbReference>
<dbReference type="PROSITE" id="PS50865">
    <property type="entry name" value="ZF_MYND_2"/>
    <property type="match status" value="1"/>
</dbReference>
<dbReference type="SUPFAM" id="SSF48452">
    <property type="entry name" value="TPR-like"/>
    <property type="match status" value="1"/>
</dbReference>
<protein>
    <recommendedName>
        <fullName evidence="1">[histone H3]-lysine(4) N-trimethyltransferase</fullName>
        <ecNumber evidence="1">2.1.1.354</ecNumber>
    </recommendedName>
</protein>
<keyword evidence="2" id="KW-0489">Methyltransferase</keyword>
<dbReference type="Ensembl" id="ENSLOCT00000020600.1">
    <property type="protein sequence ID" value="ENSLOCP00000020565.1"/>
    <property type="gene ID" value="ENSLOCG00000016648.1"/>
</dbReference>
<dbReference type="InterPro" id="IPR001214">
    <property type="entry name" value="SET_dom"/>
</dbReference>
<feature type="domain" description="SET" evidence="10">
    <location>
        <begin position="67"/>
        <end position="303"/>
    </location>
</feature>
<dbReference type="GO" id="GO:0005634">
    <property type="term" value="C:nucleus"/>
    <property type="evidence" value="ECO:0000318"/>
    <property type="project" value="GO_Central"/>
</dbReference>
<evidence type="ECO:0000256" key="5">
    <source>
        <dbReference type="ARBA" id="ARBA00022723"/>
    </source>
</evidence>
<dbReference type="Gene3D" id="1.25.40.10">
    <property type="entry name" value="Tetratricopeptide repeat domain"/>
    <property type="match status" value="1"/>
</dbReference>
<dbReference type="InParanoid" id="W5NIV6"/>
<dbReference type="InterPro" id="IPR002893">
    <property type="entry name" value="Znf_MYND"/>
</dbReference>
<dbReference type="Gene3D" id="1.25.40.970">
    <property type="match status" value="1"/>
</dbReference>
<dbReference type="PANTHER" id="PTHR12197">
    <property type="entry name" value="HISTONE-LYSINE N-METHYLTRANSFERASE SMYD"/>
    <property type="match status" value="1"/>
</dbReference>
<dbReference type="PROSITE" id="PS50280">
    <property type="entry name" value="SET"/>
    <property type="match status" value="1"/>
</dbReference>
<dbReference type="Pfam" id="PF00856">
    <property type="entry name" value="SET"/>
    <property type="match status" value="1"/>
</dbReference>
<dbReference type="EC" id="2.1.1.354" evidence="1"/>
<dbReference type="Bgee" id="ENSLOCG00000016648">
    <property type="expression patterns" value="Expressed in pharyngeal gill and 12 other cell types or tissues"/>
</dbReference>
<dbReference type="EMBL" id="AHAT01027747">
    <property type="status" value="NOT_ANNOTATED_CDS"/>
    <property type="molecule type" value="Genomic_DNA"/>
</dbReference>
<evidence type="ECO:0000256" key="8">
    <source>
        <dbReference type="ARBA" id="ARBA00047571"/>
    </source>
</evidence>
<dbReference type="InterPro" id="IPR046341">
    <property type="entry name" value="SET_dom_sf"/>
</dbReference>
<dbReference type="GeneTree" id="ENSGT00940000156766"/>
<proteinExistence type="predicted"/>
<keyword evidence="4" id="KW-0949">S-adenosyl-L-methionine</keyword>
<dbReference type="Gene3D" id="6.10.140.2220">
    <property type="match status" value="1"/>
</dbReference>
<keyword evidence="6 9" id="KW-0863">Zinc-finger</keyword>
<dbReference type="SMART" id="SM00317">
    <property type="entry name" value="SET"/>
    <property type="match status" value="1"/>
</dbReference>
<dbReference type="Proteomes" id="UP000018468">
    <property type="component" value="Linkage group LG1"/>
</dbReference>
<dbReference type="STRING" id="7918.ENSLOCP00000020565"/>
<keyword evidence="3" id="KW-0808">Transferase</keyword>
<dbReference type="GO" id="GO:0008270">
    <property type="term" value="F:zinc ion binding"/>
    <property type="evidence" value="ECO:0007669"/>
    <property type="project" value="UniProtKB-KW"/>
</dbReference>
<evidence type="ECO:0000256" key="1">
    <source>
        <dbReference type="ARBA" id="ARBA00012182"/>
    </source>
</evidence>
<dbReference type="PROSITE" id="PS01360">
    <property type="entry name" value="ZF_MYND_1"/>
    <property type="match status" value="1"/>
</dbReference>
<accession>W5NIV6</accession>
<dbReference type="EMBL" id="AHAT01027745">
    <property type="status" value="NOT_ANNOTATED_CDS"/>
    <property type="molecule type" value="Genomic_DNA"/>
</dbReference>
<evidence type="ECO:0000259" key="11">
    <source>
        <dbReference type="PROSITE" id="PS50865"/>
    </source>
</evidence>
<evidence type="ECO:0000256" key="2">
    <source>
        <dbReference type="ARBA" id="ARBA00022603"/>
    </source>
</evidence>
<feature type="domain" description="MYND-type" evidence="11">
    <location>
        <begin position="112"/>
        <end position="150"/>
    </location>
</feature>
<evidence type="ECO:0000313" key="13">
    <source>
        <dbReference type="Proteomes" id="UP000018468"/>
    </source>
</evidence>
<dbReference type="EMBL" id="AHAT01027742">
    <property type="status" value="NOT_ANNOTATED_CDS"/>
    <property type="molecule type" value="Genomic_DNA"/>
</dbReference>
<dbReference type="InterPro" id="IPR011990">
    <property type="entry name" value="TPR-like_helical_dom_sf"/>
</dbReference>
<evidence type="ECO:0000313" key="12">
    <source>
        <dbReference type="Ensembl" id="ENSLOCP00000020565.1"/>
    </source>
</evidence>
<dbReference type="EMBL" id="AHAT01027743">
    <property type="status" value="NOT_ANNOTATED_CDS"/>
    <property type="molecule type" value="Genomic_DNA"/>
</dbReference>
<dbReference type="FunFam" id="2.170.270.10:FF:000013">
    <property type="entry name" value="Histone-lysine N-methyltransferase SMYD1 isoform 1"/>
    <property type="match status" value="1"/>
</dbReference>
<name>W5NIV6_LEPOC</name>
<dbReference type="InterPro" id="IPR044420">
    <property type="entry name" value="SMYD3_SET"/>
</dbReference>
<keyword evidence="7" id="KW-0862">Zinc</keyword>
<dbReference type="PANTHER" id="PTHR12197:SF288">
    <property type="entry name" value="HISTONE-LYSINE N-METHYLTRANSFERASE SMYD3"/>
    <property type="match status" value="1"/>
</dbReference>
<dbReference type="eggNOG" id="KOG2084">
    <property type="taxonomic scope" value="Eukaryota"/>
</dbReference>
<dbReference type="EMBL" id="AHAT01027748">
    <property type="status" value="NOT_ANNOTATED_CDS"/>
    <property type="molecule type" value="Genomic_DNA"/>
</dbReference>
<dbReference type="Gene3D" id="2.170.270.10">
    <property type="entry name" value="SET domain"/>
    <property type="match status" value="1"/>
</dbReference>
<organism evidence="12 13">
    <name type="scientific">Lepisosteus oculatus</name>
    <name type="common">Spotted gar</name>
    <dbReference type="NCBI Taxonomy" id="7918"/>
    <lineage>
        <taxon>Eukaryota</taxon>
        <taxon>Metazoa</taxon>
        <taxon>Chordata</taxon>
        <taxon>Craniata</taxon>
        <taxon>Vertebrata</taxon>
        <taxon>Euteleostomi</taxon>
        <taxon>Actinopterygii</taxon>
        <taxon>Neopterygii</taxon>
        <taxon>Holostei</taxon>
        <taxon>Semionotiformes</taxon>
        <taxon>Lepisosteidae</taxon>
        <taxon>Lepisosteus</taxon>
    </lineage>
</organism>
<evidence type="ECO:0000256" key="4">
    <source>
        <dbReference type="ARBA" id="ARBA00022691"/>
    </source>
</evidence>
<evidence type="ECO:0000259" key="10">
    <source>
        <dbReference type="PROSITE" id="PS50280"/>
    </source>
</evidence>
<dbReference type="SUPFAM" id="SSF82199">
    <property type="entry name" value="SET domain"/>
    <property type="match status" value="1"/>
</dbReference>
<dbReference type="GO" id="GO:0032259">
    <property type="term" value="P:methylation"/>
    <property type="evidence" value="ECO:0007669"/>
    <property type="project" value="UniProtKB-KW"/>
</dbReference>
<evidence type="ECO:0000256" key="6">
    <source>
        <dbReference type="ARBA" id="ARBA00022771"/>
    </source>
</evidence>
<dbReference type="Pfam" id="PF01753">
    <property type="entry name" value="zf-MYND"/>
    <property type="match status" value="1"/>
</dbReference>
<keyword evidence="5" id="KW-0479">Metal-binding</keyword>
<dbReference type="CDD" id="cd19203">
    <property type="entry name" value="SET_SMYD3"/>
    <property type="match status" value="1"/>
</dbReference>
<reference evidence="12" key="3">
    <citation type="submission" date="2025-09" db="UniProtKB">
        <authorList>
            <consortium name="Ensembl"/>
        </authorList>
    </citation>
    <scope>IDENTIFICATION</scope>
</reference>
<keyword evidence="13" id="KW-1185">Reference proteome</keyword>
<sequence length="492" mass="56095">MYSIFRSLAVLDRRNRSYGLKKKIPRSRDNVCSLCGLSGSRKFIPARAPVPGSLFSPIGAARAVMARRLERFCSPGKGHGLRALAPLRPGELLYTAEPFACTVSTRGRGSTCESCFSRKEKLLRCSQCKIARYCDASCQKAAWSEHKRECKCLRSFHPRIPTDSVRLAGRIVFKLLNYSSCPSEELFSLLEHESHIKEMSEEKKEGLGHLATMLQLYLKEEVGDLSQLPPGLDIIHLFAIMTCNCFTISDGELQEIGVGLYPSMSLLNHDCDPNCVIVFQGRRLFLRAIREIRPAEELTVSYIDVLVPAQERRTQLQNQYCFVCECQQCDTRNKDEDMLAGNEKAWKSIKDATPGMEKLQSQHQWEQVLSLCQTLVDNNQGILPDTNIYLLKMLDYTMDACINLRKWDKALFFGTRTLQPYRMYYQGFHPALGVQLMRLGKLQYYMERFCEALDTLKQAYEVMKVTHGVDHPLTTDLQQMLGECQAEMDRTT</sequence>
<dbReference type="GO" id="GO:0140999">
    <property type="term" value="F:histone H3K4 trimethyltransferase activity"/>
    <property type="evidence" value="ECO:0007669"/>
    <property type="project" value="UniProtKB-EC"/>
</dbReference>
<comment type="catalytic activity">
    <reaction evidence="8">
        <text>L-lysyl(4)-[histone H3] + 3 S-adenosyl-L-methionine = N(6),N(6),N(6)-trimethyl-L-lysyl(4)-[histone H3] + 3 S-adenosyl-L-homocysteine + 3 H(+)</text>
        <dbReference type="Rhea" id="RHEA:60260"/>
        <dbReference type="Rhea" id="RHEA-COMP:15537"/>
        <dbReference type="Rhea" id="RHEA-COMP:15547"/>
        <dbReference type="ChEBI" id="CHEBI:15378"/>
        <dbReference type="ChEBI" id="CHEBI:29969"/>
        <dbReference type="ChEBI" id="CHEBI:57856"/>
        <dbReference type="ChEBI" id="CHEBI:59789"/>
        <dbReference type="ChEBI" id="CHEBI:61961"/>
        <dbReference type="EC" id="2.1.1.354"/>
    </reaction>
</comment>
<evidence type="ECO:0000256" key="7">
    <source>
        <dbReference type="ARBA" id="ARBA00022833"/>
    </source>
</evidence>
<dbReference type="Gene3D" id="1.10.220.160">
    <property type="match status" value="1"/>
</dbReference>
<dbReference type="InterPro" id="IPR050869">
    <property type="entry name" value="H3K4_H4K5_MeTrfase"/>
</dbReference>
<reference evidence="13" key="1">
    <citation type="submission" date="2011-12" db="EMBL/GenBank/DDBJ databases">
        <title>The Draft Genome of Lepisosteus oculatus.</title>
        <authorList>
            <consortium name="The Broad Institute Genome Assembly &amp; Analysis Group"/>
            <consortium name="Computational R&amp;D Group"/>
            <consortium name="and Sequencing Platform"/>
            <person name="Di Palma F."/>
            <person name="Alfoldi J."/>
            <person name="Johnson J."/>
            <person name="Berlin A."/>
            <person name="Gnerre S."/>
            <person name="Jaffe D."/>
            <person name="MacCallum I."/>
            <person name="Young S."/>
            <person name="Walker B.J."/>
            <person name="Lander E.S."/>
            <person name="Lindblad-Toh K."/>
        </authorList>
    </citation>
    <scope>NUCLEOTIDE SEQUENCE [LARGE SCALE GENOMIC DNA]</scope>
</reference>
<evidence type="ECO:0000256" key="9">
    <source>
        <dbReference type="PROSITE-ProRule" id="PRU00134"/>
    </source>
</evidence>
<evidence type="ECO:0000256" key="3">
    <source>
        <dbReference type="ARBA" id="ARBA00022679"/>
    </source>
</evidence>
<dbReference type="HOGENOM" id="CLU_018406_2_0_1"/>
<dbReference type="AlphaFoldDB" id="W5NIV6"/>
<dbReference type="OMA" id="LHMKLGK"/>
<dbReference type="EMBL" id="AHAT01027744">
    <property type="status" value="NOT_ANNOTATED_CDS"/>
    <property type="molecule type" value="Genomic_DNA"/>
</dbReference>
<reference evidence="12" key="2">
    <citation type="submission" date="2025-08" db="UniProtKB">
        <authorList>
            <consortium name="Ensembl"/>
        </authorList>
    </citation>
    <scope>IDENTIFICATION</scope>
</reference>